<dbReference type="Proteomes" id="UP000765509">
    <property type="component" value="Unassembled WGS sequence"/>
</dbReference>
<sequence length="675" mass="72064">MKLSQSFVMASLSVAAHSQMTLSTPTPDSPDVNLLSPRARETALSGARSPQLLARSFGRRAPPSPAANKRAPAPAPAPVSIVIGTVPDKFDAAVNGAKSHSRLKHSSDIREVSAQGKQGTRLSAGRYLSPPVDDSSHSRLLDLGLDLKAKRDQVVSKRQLELPLLGSGLLGGIGQNIHNVEEALLQVVGGLPLIGGSVSNTLSDSLPLVNNLSDQLTGTSRNIDPTETFNADNDSSALSVEQSLQSPDLADSESNPAPTALDPTNASPEAPEAISRASSQVSSPNSMNDSKGTVMENSVNDEGDPAMPDMSYHTNFPRDASSPSSPSSPPSQPGVAPILAGIGAALKSLPTDSLTNSLLNTTNSVLLPTIAALKPTLQALPTAPIVDGVLNSDLTKSVLGALPAPLSDTIKSIGSNQRQVVLPTYSFNHLNSVGADELSRAGGAFPIQPSTSLDSLTLPNETNSQHTASSDDISCYDNNLDQAHPQIHIQDSRQAQKPKYTHKPPGESWQEYSQDHWRDRMPNYSPESMTAKAQDYDPQMEMKQGFPHHISGARAQHLQENFDDGTMQYLMSSPPVQPQSTSAMAQHSSEDVTAKENSIQRSKIQKRALLPFPSRNMGFPGLHTRLSPVLEKDEEELVGSAAGLTLTLQDPSKRGFRKWFKRQVSKISRVSPSQR</sequence>
<evidence type="ECO:0000313" key="2">
    <source>
        <dbReference type="EMBL" id="MBW0523484.1"/>
    </source>
</evidence>
<feature type="compositionally biased region" description="Polar residues" evidence="1">
    <location>
        <begin position="216"/>
        <end position="267"/>
    </location>
</feature>
<dbReference type="EMBL" id="AVOT02030318">
    <property type="protein sequence ID" value="MBW0523484.1"/>
    <property type="molecule type" value="Genomic_DNA"/>
</dbReference>
<name>A0A9Q3ELN2_9BASI</name>
<feature type="region of interest" description="Disordered" evidence="1">
    <location>
        <begin position="216"/>
        <end position="336"/>
    </location>
</feature>
<evidence type="ECO:0000313" key="3">
    <source>
        <dbReference type="Proteomes" id="UP000765509"/>
    </source>
</evidence>
<evidence type="ECO:0000256" key="1">
    <source>
        <dbReference type="SAM" id="MobiDB-lite"/>
    </source>
</evidence>
<reference evidence="2" key="1">
    <citation type="submission" date="2021-03" db="EMBL/GenBank/DDBJ databases">
        <title>Draft genome sequence of rust myrtle Austropuccinia psidii MF-1, a brazilian biotype.</title>
        <authorList>
            <person name="Quecine M.C."/>
            <person name="Pachon D.M.R."/>
            <person name="Bonatelli M.L."/>
            <person name="Correr F.H."/>
            <person name="Franceschini L.M."/>
            <person name="Leite T.F."/>
            <person name="Margarido G.R.A."/>
            <person name="Almeida C.A."/>
            <person name="Ferrarezi J.A."/>
            <person name="Labate C.A."/>
        </authorList>
    </citation>
    <scope>NUCLEOTIDE SEQUENCE</scope>
    <source>
        <strain evidence="2">MF-1</strain>
    </source>
</reference>
<feature type="compositionally biased region" description="Polar residues" evidence="1">
    <location>
        <begin position="276"/>
        <end position="298"/>
    </location>
</feature>
<dbReference type="AlphaFoldDB" id="A0A9Q3ELN2"/>
<proteinExistence type="predicted"/>
<organism evidence="2 3">
    <name type="scientific">Austropuccinia psidii MF-1</name>
    <dbReference type="NCBI Taxonomy" id="1389203"/>
    <lineage>
        <taxon>Eukaryota</taxon>
        <taxon>Fungi</taxon>
        <taxon>Dikarya</taxon>
        <taxon>Basidiomycota</taxon>
        <taxon>Pucciniomycotina</taxon>
        <taxon>Pucciniomycetes</taxon>
        <taxon>Pucciniales</taxon>
        <taxon>Sphaerophragmiaceae</taxon>
        <taxon>Austropuccinia</taxon>
    </lineage>
</organism>
<feature type="compositionally biased region" description="Polar residues" evidence="1">
    <location>
        <begin position="451"/>
        <end position="481"/>
    </location>
</feature>
<dbReference type="OrthoDB" id="2507856at2759"/>
<comment type="caution">
    <text evidence="2">The sequence shown here is derived from an EMBL/GenBank/DDBJ whole genome shotgun (WGS) entry which is preliminary data.</text>
</comment>
<protein>
    <submittedName>
        <fullName evidence="2">Uncharacterized protein</fullName>
    </submittedName>
</protein>
<accession>A0A9Q3ELN2</accession>
<gene>
    <name evidence="2" type="ORF">O181_063199</name>
</gene>
<feature type="region of interest" description="Disordered" evidence="1">
    <location>
        <begin position="97"/>
        <end position="133"/>
    </location>
</feature>
<keyword evidence="3" id="KW-1185">Reference proteome</keyword>
<feature type="region of interest" description="Disordered" evidence="1">
    <location>
        <begin position="451"/>
        <end position="511"/>
    </location>
</feature>